<accession>A0AAN4Z6X9</accession>
<keyword evidence="1" id="KW-1133">Transmembrane helix</keyword>
<dbReference type="AlphaFoldDB" id="A0AAN4Z6X9"/>
<dbReference type="Proteomes" id="UP001328107">
    <property type="component" value="Unassembled WGS sequence"/>
</dbReference>
<feature type="transmembrane region" description="Helical" evidence="1">
    <location>
        <begin position="146"/>
        <end position="168"/>
    </location>
</feature>
<evidence type="ECO:0000313" key="2">
    <source>
        <dbReference type="EMBL" id="GMR33656.1"/>
    </source>
</evidence>
<evidence type="ECO:0008006" key="4">
    <source>
        <dbReference type="Google" id="ProtNLM"/>
    </source>
</evidence>
<sequence>LARYRYLLIAFAINDIWFPLVHALTLPVICSYRDAFIMFSKGVLTSKVSYCSLIECEILVHFSICLFAAVFSQTMPIMAYLFIYRLIILRWFANCWWNYDSDSEMHAYVKPFLDSDFPGEGDGHIGALYYNDKGLRPSAVLTTMGFNGIMLFWFTIISLCALLIVRAFNFRSAVMSLQTIKLQKQMFRTLLLQ</sequence>
<dbReference type="PANTHER" id="PTHR22943:SF248">
    <property type="entry name" value="SEVEN TM RECEPTOR"/>
    <property type="match status" value="1"/>
</dbReference>
<evidence type="ECO:0000313" key="3">
    <source>
        <dbReference type="Proteomes" id="UP001328107"/>
    </source>
</evidence>
<evidence type="ECO:0000256" key="1">
    <source>
        <dbReference type="SAM" id="Phobius"/>
    </source>
</evidence>
<organism evidence="2 3">
    <name type="scientific">Pristionchus mayeri</name>
    <dbReference type="NCBI Taxonomy" id="1317129"/>
    <lineage>
        <taxon>Eukaryota</taxon>
        <taxon>Metazoa</taxon>
        <taxon>Ecdysozoa</taxon>
        <taxon>Nematoda</taxon>
        <taxon>Chromadorea</taxon>
        <taxon>Rhabditida</taxon>
        <taxon>Rhabditina</taxon>
        <taxon>Diplogasteromorpha</taxon>
        <taxon>Diplogasteroidea</taxon>
        <taxon>Neodiplogasteridae</taxon>
        <taxon>Pristionchus</taxon>
    </lineage>
</organism>
<comment type="caution">
    <text evidence="2">The sequence shown here is derived from an EMBL/GenBank/DDBJ whole genome shotgun (WGS) entry which is preliminary data.</text>
</comment>
<keyword evidence="1" id="KW-0812">Transmembrane</keyword>
<feature type="non-terminal residue" evidence="2">
    <location>
        <position position="1"/>
    </location>
</feature>
<feature type="transmembrane region" description="Helical" evidence="1">
    <location>
        <begin position="77"/>
        <end position="97"/>
    </location>
</feature>
<proteinExistence type="predicted"/>
<dbReference type="Pfam" id="PF10319">
    <property type="entry name" value="7TM_GPCR_Srj"/>
    <property type="match status" value="1"/>
</dbReference>
<protein>
    <recommendedName>
        <fullName evidence="4">G protein-coupled receptor</fullName>
    </recommendedName>
</protein>
<feature type="non-terminal residue" evidence="2">
    <location>
        <position position="193"/>
    </location>
</feature>
<keyword evidence="1" id="KW-0472">Membrane</keyword>
<dbReference type="InterPro" id="IPR019423">
    <property type="entry name" value="7TM_GPCR_serpentine_rcpt_Srj"/>
</dbReference>
<feature type="transmembrane region" description="Helical" evidence="1">
    <location>
        <begin position="6"/>
        <end position="29"/>
    </location>
</feature>
<name>A0AAN4Z6X9_9BILA</name>
<dbReference type="PANTHER" id="PTHR22943">
    <property type="entry name" value="7-TRANSMEMBRANE DOMAIN RECEPTOR C.ELEGANS"/>
    <property type="match status" value="1"/>
</dbReference>
<reference evidence="3" key="1">
    <citation type="submission" date="2022-10" db="EMBL/GenBank/DDBJ databases">
        <title>Genome assembly of Pristionchus species.</title>
        <authorList>
            <person name="Yoshida K."/>
            <person name="Sommer R.J."/>
        </authorList>
    </citation>
    <scope>NUCLEOTIDE SEQUENCE [LARGE SCALE GENOMIC DNA]</scope>
    <source>
        <strain evidence="3">RS5460</strain>
    </source>
</reference>
<keyword evidence="3" id="KW-1185">Reference proteome</keyword>
<gene>
    <name evidence="2" type="ORF">PMAYCL1PPCAC_03851</name>
</gene>
<dbReference type="EMBL" id="BTRK01000001">
    <property type="protein sequence ID" value="GMR33656.1"/>
    <property type="molecule type" value="Genomic_DNA"/>
</dbReference>